<protein>
    <submittedName>
        <fullName evidence="1">Uncharacterized protein</fullName>
    </submittedName>
</protein>
<organism evidence="1">
    <name type="scientific">Leptolyngbya sp. NK1-12</name>
    <dbReference type="NCBI Taxonomy" id="2547451"/>
    <lineage>
        <taxon>Bacteria</taxon>
        <taxon>Bacillati</taxon>
        <taxon>Cyanobacteriota</taxon>
        <taxon>Cyanophyceae</taxon>
        <taxon>Leptolyngbyales</taxon>
        <taxon>Leptolyngbyaceae</taxon>
        <taxon>Leptolyngbya group</taxon>
        <taxon>Leptolyngbya</taxon>
    </lineage>
</organism>
<reference evidence="1" key="1">
    <citation type="submission" date="2020-05" db="EMBL/GenBank/DDBJ databases">
        <authorList>
            <person name="Zhu T."/>
            <person name="Keshari N."/>
            <person name="Lu X."/>
        </authorList>
    </citation>
    <scope>NUCLEOTIDE SEQUENCE</scope>
    <source>
        <strain evidence="1">NK1-12</strain>
    </source>
</reference>
<name>A0AA97AFZ8_9CYAN</name>
<accession>A0AA97AFZ8</accession>
<dbReference type="RefSeq" id="WP_316435488.1">
    <property type="nucleotide sequence ID" value="NZ_CP053586.1"/>
</dbReference>
<sequence length="108" mass="11777">MQQLQHQVSVPVSLEVGTHMVSLRRVCVSSGGVDRASEPLVMLWIYGGNVVNQKTGVPVAATWSTLNGYDDILTLEVLEPTTLYAFCLGSDTIDQTTNSELQLTIVRI</sequence>
<dbReference type="AlphaFoldDB" id="A0AA97AFZ8"/>
<gene>
    <name evidence="1" type="ORF">HJG54_13380</name>
</gene>
<dbReference type="EMBL" id="CP053586">
    <property type="protein sequence ID" value="WNZ23745.1"/>
    <property type="molecule type" value="Genomic_DNA"/>
</dbReference>
<proteinExistence type="predicted"/>
<evidence type="ECO:0000313" key="1">
    <source>
        <dbReference type="EMBL" id="WNZ23745.1"/>
    </source>
</evidence>